<organism evidence="2 3">
    <name type="scientific">Trichlorobacter lovleyi (strain ATCC BAA-1151 / DSM 17278 / SZ)</name>
    <name type="common">Geobacter lovleyi</name>
    <dbReference type="NCBI Taxonomy" id="398767"/>
    <lineage>
        <taxon>Bacteria</taxon>
        <taxon>Pseudomonadati</taxon>
        <taxon>Thermodesulfobacteriota</taxon>
        <taxon>Desulfuromonadia</taxon>
        <taxon>Geobacterales</taxon>
        <taxon>Geobacteraceae</taxon>
        <taxon>Trichlorobacter</taxon>
    </lineage>
</organism>
<dbReference type="CDD" id="cd00144">
    <property type="entry name" value="MPP_PPP_family"/>
    <property type="match status" value="1"/>
</dbReference>
<evidence type="ECO:0000313" key="3">
    <source>
        <dbReference type="Proteomes" id="UP000002420"/>
    </source>
</evidence>
<dbReference type="GO" id="GO:0005737">
    <property type="term" value="C:cytoplasm"/>
    <property type="evidence" value="ECO:0007669"/>
    <property type="project" value="TreeGrafter"/>
</dbReference>
<dbReference type="KEGG" id="glo:Glov_2328"/>
<dbReference type="Proteomes" id="UP000002420">
    <property type="component" value="Chromosome"/>
</dbReference>
<dbReference type="InterPro" id="IPR029052">
    <property type="entry name" value="Metallo-depent_PP-like"/>
</dbReference>
<dbReference type="SUPFAM" id="SSF56300">
    <property type="entry name" value="Metallo-dependent phosphatases"/>
    <property type="match status" value="1"/>
</dbReference>
<name>B3E557_TRIL1</name>
<feature type="domain" description="Calcineurin-like phosphoesterase" evidence="1">
    <location>
        <begin position="25"/>
        <end position="160"/>
    </location>
</feature>
<dbReference type="PANTHER" id="PTHR42850:SF4">
    <property type="entry name" value="ZINC-DEPENDENT ENDOPOLYPHOSPHATASE"/>
    <property type="match status" value="1"/>
</dbReference>
<evidence type="ECO:0000313" key="2">
    <source>
        <dbReference type="EMBL" id="ACD96044.1"/>
    </source>
</evidence>
<dbReference type="STRING" id="398767.Glov_2328"/>
<dbReference type="InterPro" id="IPR004843">
    <property type="entry name" value="Calcineurin-like_PHP"/>
</dbReference>
<dbReference type="EMBL" id="CP001089">
    <property type="protein sequence ID" value="ACD96044.1"/>
    <property type="molecule type" value="Genomic_DNA"/>
</dbReference>
<reference evidence="2 3" key="1">
    <citation type="submission" date="2008-05" db="EMBL/GenBank/DDBJ databases">
        <title>Complete sequence of chromosome of Geobacter lovleyi SZ.</title>
        <authorList>
            <consortium name="US DOE Joint Genome Institute"/>
            <person name="Lucas S."/>
            <person name="Copeland A."/>
            <person name="Lapidus A."/>
            <person name="Glavina del Rio T."/>
            <person name="Dalin E."/>
            <person name="Tice H."/>
            <person name="Bruce D."/>
            <person name="Goodwin L."/>
            <person name="Pitluck S."/>
            <person name="Chertkov O."/>
            <person name="Meincke L."/>
            <person name="Brettin T."/>
            <person name="Detter J.C."/>
            <person name="Han C."/>
            <person name="Tapia R."/>
            <person name="Kuske C.R."/>
            <person name="Schmutz J."/>
            <person name="Larimer F."/>
            <person name="Land M."/>
            <person name="Hauser L."/>
            <person name="Kyrpides N."/>
            <person name="Mikhailova N."/>
            <person name="Sung Y."/>
            <person name="Fletcher K.E."/>
            <person name="Ritalahti K.M."/>
            <person name="Loeffler F.E."/>
            <person name="Richardson P."/>
        </authorList>
    </citation>
    <scope>NUCLEOTIDE SEQUENCE [LARGE SCALE GENOMIC DNA]</scope>
    <source>
        <strain evidence="3">ATCC BAA-1151 / DSM 17278 / SZ</strain>
    </source>
</reference>
<sequence>MVDSSAPPQKPWAGRFSNPIAGRRFVLGDIHGCFRTLRRMVEDVLELVEGDTLYLLGDYIDRGPDSKGVLDYLMQLYVQTDISIQPLLGNHEKMMLNAVARGEDSWQFWYGNGGWATLQQFGAKKPTDIPQDYITFLSMLPTILTTDDYVFVHAGLHFGVADPVNDTPGFFRLWDRDYKVVPEMIGNRTLVVGHTMTDIHTIRNSLATHHIKLDNGCFDKGHVGFGSLVALDLDSRKIIEVRNCE</sequence>
<accession>B3E557</accession>
<gene>
    <name evidence="2" type="ordered locus">Glov_2328</name>
</gene>
<dbReference type="Pfam" id="PF00149">
    <property type="entry name" value="Metallophos"/>
    <property type="match status" value="1"/>
</dbReference>
<dbReference type="OrthoDB" id="9807890at2"/>
<keyword evidence="3" id="KW-1185">Reference proteome</keyword>
<proteinExistence type="predicted"/>
<evidence type="ECO:0000259" key="1">
    <source>
        <dbReference type="Pfam" id="PF00149"/>
    </source>
</evidence>
<dbReference type="AlphaFoldDB" id="B3E557"/>
<dbReference type="InterPro" id="IPR050126">
    <property type="entry name" value="Ap4A_hydrolase"/>
</dbReference>
<dbReference type="Gene3D" id="3.60.21.10">
    <property type="match status" value="1"/>
</dbReference>
<dbReference type="GO" id="GO:0016791">
    <property type="term" value="F:phosphatase activity"/>
    <property type="evidence" value="ECO:0007669"/>
    <property type="project" value="TreeGrafter"/>
</dbReference>
<protein>
    <submittedName>
        <fullName evidence="2">Metallophosphoesterase</fullName>
    </submittedName>
</protein>
<dbReference type="HOGENOM" id="CLU_023125_4_2_7"/>
<dbReference type="GO" id="GO:0008803">
    <property type="term" value="F:bis(5'-nucleosyl)-tetraphosphatase (symmetrical) activity"/>
    <property type="evidence" value="ECO:0007669"/>
    <property type="project" value="TreeGrafter"/>
</dbReference>
<dbReference type="RefSeq" id="WP_012470377.1">
    <property type="nucleotide sequence ID" value="NC_010814.1"/>
</dbReference>
<dbReference type="GO" id="GO:0110154">
    <property type="term" value="P:RNA decapping"/>
    <property type="evidence" value="ECO:0007669"/>
    <property type="project" value="TreeGrafter"/>
</dbReference>
<dbReference type="eggNOG" id="COG0639">
    <property type="taxonomic scope" value="Bacteria"/>
</dbReference>
<dbReference type="PANTHER" id="PTHR42850">
    <property type="entry name" value="METALLOPHOSPHOESTERASE"/>
    <property type="match status" value="1"/>
</dbReference>